<evidence type="ECO:0000256" key="1">
    <source>
        <dbReference type="ARBA" id="ARBA00022729"/>
    </source>
</evidence>
<gene>
    <name evidence="3" type="ORF">METZ01_LOCUS157582</name>
</gene>
<evidence type="ECO:0000259" key="2">
    <source>
        <dbReference type="Pfam" id="PF13205"/>
    </source>
</evidence>
<dbReference type="AlphaFoldDB" id="A0A382ATD8"/>
<dbReference type="InterPro" id="IPR032812">
    <property type="entry name" value="SbsA_Ig"/>
</dbReference>
<feature type="domain" description="SbsA Ig-like" evidence="2">
    <location>
        <begin position="44"/>
        <end position="92"/>
    </location>
</feature>
<reference evidence="3" key="1">
    <citation type="submission" date="2018-05" db="EMBL/GenBank/DDBJ databases">
        <authorList>
            <person name="Lanie J.A."/>
            <person name="Ng W.-L."/>
            <person name="Kazmierczak K.M."/>
            <person name="Andrzejewski T.M."/>
            <person name="Davidsen T.M."/>
            <person name="Wayne K.J."/>
            <person name="Tettelin H."/>
            <person name="Glass J.I."/>
            <person name="Rusch D."/>
            <person name="Podicherti R."/>
            <person name="Tsui H.-C.T."/>
            <person name="Winkler M.E."/>
        </authorList>
    </citation>
    <scope>NUCLEOTIDE SEQUENCE</scope>
</reference>
<dbReference type="EMBL" id="UINC01026740">
    <property type="protein sequence ID" value="SVB04728.1"/>
    <property type="molecule type" value="Genomic_DNA"/>
</dbReference>
<dbReference type="Pfam" id="PF13205">
    <property type="entry name" value="Big_5"/>
    <property type="match status" value="1"/>
</dbReference>
<organism evidence="3">
    <name type="scientific">marine metagenome</name>
    <dbReference type="NCBI Taxonomy" id="408172"/>
    <lineage>
        <taxon>unclassified sequences</taxon>
        <taxon>metagenomes</taxon>
        <taxon>ecological metagenomes</taxon>
    </lineage>
</organism>
<protein>
    <recommendedName>
        <fullName evidence="2">SbsA Ig-like domain-containing protein</fullName>
    </recommendedName>
</protein>
<name>A0A382ATD8_9ZZZZ</name>
<dbReference type="PROSITE" id="PS51257">
    <property type="entry name" value="PROKAR_LIPOPROTEIN"/>
    <property type="match status" value="1"/>
</dbReference>
<evidence type="ECO:0000313" key="3">
    <source>
        <dbReference type="EMBL" id="SVB04728.1"/>
    </source>
</evidence>
<keyword evidence="1" id="KW-0732">Signal</keyword>
<sequence length="95" mass="9877">MLVKLLKWQSVLLIIILSSVACSKDSDEEYSGGGTTASSAKFLISSTIPEDQATGVSLFTSVVIGFNNDVNSSSVSGNNFSLSSNGIAVPAKLFN</sequence>
<accession>A0A382ATD8</accession>
<proteinExistence type="predicted"/>